<feature type="compositionally biased region" description="Acidic residues" evidence="1">
    <location>
        <begin position="156"/>
        <end position="165"/>
    </location>
</feature>
<feature type="region of interest" description="Disordered" evidence="1">
    <location>
        <begin position="152"/>
        <end position="263"/>
    </location>
</feature>
<sequence length="263" mass="27265">MTSWNARHIQNHFSETPGIAPSLKSGNVAVEYLALGHVARASMVTPEPMTWEPTSTARTCCLDGGAEGGSRPGDVPAHAGDTPEHLRPAGGAETDGEDGQEPRVLVGEEREAVQHDGPEHDEEAQGEQEHAPAWDVLRAEEERPVAAVGCGQPVVLDDDGDEEPGDQLSVEQGDVETGDGLGRLAVVGGETEEEDEADGPEHYGDGDANHEGHGDSGAGDVAGHGGLGIGDERAPVPEHKGVDLCDAGDDDGTDDPLSCWGTT</sequence>
<feature type="compositionally biased region" description="Gly residues" evidence="1">
    <location>
        <begin position="215"/>
        <end position="229"/>
    </location>
</feature>
<organism evidence="2 3">
    <name type="scientific">Cytospora mali</name>
    <name type="common">Apple Valsa canker fungus</name>
    <name type="synonym">Valsa mali</name>
    <dbReference type="NCBI Taxonomy" id="578113"/>
    <lineage>
        <taxon>Eukaryota</taxon>
        <taxon>Fungi</taxon>
        <taxon>Dikarya</taxon>
        <taxon>Ascomycota</taxon>
        <taxon>Pezizomycotina</taxon>
        <taxon>Sordariomycetes</taxon>
        <taxon>Sordariomycetidae</taxon>
        <taxon>Diaporthales</taxon>
        <taxon>Cytosporaceae</taxon>
        <taxon>Cytospora</taxon>
    </lineage>
</organism>
<dbReference type="EMBL" id="KN714667">
    <property type="protein sequence ID" value="KUI53016.1"/>
    <property type="molecule type" value="Genomic_DNA"/>
</dbReference>
<proteinExistence type="predicted"/>
<feature type="region of interest" description="Disordered" evidence="1">
    <location>
        <begin position="64"/>
        <end position="130"/>
    </location>
</feature>
<dbReference type="Proteomes" id="UP000078576">
    <property type="component" value="Unassembled WGS sequence"/>
</dbReference>
<name>A0A194UMY6_CYTMA</name>
<evidence type="ECO:0000313" key="3">
    <source>
        <dbReference type="Proteomes" id="UP000078576"/>
    </source>
</evidence>
<keyword evidence="3" id="KW-1185">Reference proteome</keyword>
<feature type="compositionally biased region" description="Basic and acidic residues" evidence="1">
    <location>
        <begin position="106"/>
        <end position="118"/>
    </location>
</feature>
<gene>
    <name evidence="2" type="ORF">VP1G_10559</name>
</gene>
<accession>A0A194UMY6</accession>
<evidence type="ECO:0000256" key="1">
    <source>
        <dbReference type="SAM" id="MobiDB-lite"/>
    </source>
</evidence>
<evidence type="ECO:0000313" key="2">
    <source>
        <dbReference type="EMBL" id="KUI53016.1"/>
    </source>
</evidence>
<reference evidence="3" key="1">
    <citation type="submission" date="2014-12" db="EMBL/GenBank/DDBJ databases">
        <title>Genome Sequence of Valsa Canker Pathogens Uncovers a Specific Adaption of Colonization on Woody Bark.</title>
        <authorList>
            <person name="Yin Z."/>
            <person name="Liu H."/>
            <person name="Gao X."/>
            <person name="Li Z."/>
            <person name="Song N."/>
            <person name="Ke X."/>
            <person name="Dai Q."/>
            <person name="Wu Y."/>
            <person name="Sun Y."/>
            <person name="Xu J.-R."/>
            <person name="Kang Z.K."/>
            <person name="Wang L."/>
            <person name="Huang L."/>
        </authorList>
    </citation>
    <scope>NUCLEOTIDE SEQUENCE [LARGE SCALE GENOMIC DNA]</scope>
    <source>
        <strain evidence="3">SXYL134</strain>
    </source>
</reference>
<feature type="compositionally biased region" description="Basic and acidic residues" evidence="1">
    <location>
        <begin position="199"/>
        <end position="214"/>
    </location>
</feature>
<dbReference type="AlphaFoldDB" id="A0A194UMY6"/>
<feature type="compositionally biased region" description="Basic and acidic residues" evidence="1">
    <location>
        <begin position="230"/>
        <end position="243"/>
    </location>
</feature>
<protein>
    <submittedName>
        <fullName evidence="2">Uncharacterized protein</fullName>
    </submittedName>
</protein>